<keyword evidence="2" id="KW-0472">Membrane</keyword>
<sequence>MKALSVNLATQDLDGIWPMLVFGILAVIILIGAVVLGLRRREPPVPKEPQLRAGAWHTRQEYGEQTPPDHGPGHQDSLPHGPQDPPQPPPEVSRGHRRRPHEFRDHA</sequence>
<feature type="transmembrane region" description="Helical" evidence="2">
    <location>
        <begin position="16"/>
        <end position="38"/>
    </location>
</feature>
<name>A0ABS7QUR7_9ACTN</name>
<dbReference type="EMBL" id="JAINVZ010000006">
    <property type="protein sequence ID" value="MBY8885542.1"/>
    <property type="molecule type" value="Genomic_DNA"/>
</dbReference>
<dbReference type="RefSeq" id="WP_222976997.1">
    <property type="nucleotide sequence ID" value="NZ_JAINVZ010000006.1"/>
</dbReference>
<evidence type="ECO:0000256" key="2">
    <source>
        <dbReference type="SAM" id="Phobius"/>
    </source>
</evidence>
<evidence type="ECO:0000313" key="4">
    <source>
        <dbReference type="Proteomes" id="UP001198565"/>
    </source>
</evidence>
<reference evidence="3 4" key="1">
    <citation type="submission" date="2021-08" db="EMBL/GenBank/DDBJ databases">
        <title>Streptomyces sp. PTM05 isolated from lichen.</title>
        <authorList>
            <person name="Somphong A."/>
            <person name="Phongsopitanun W."/>
            <person name="Tanasupawat S."/>
        </authorList>
    </citation>
    <scope>NUCLEOTIDE SEQUENCE [LARGE SCALE GENOMIC DNA]</scope>
    <source>
        <strain evidence="3 4">Ptm05</strain>
    </source>
</reference>
<feature type="region of interest" description="Disordered" evidence="1">
    <location>
        <begin position="42"/>
        <end position="107"/>
    </location>
</feature>
<proteinExistence type="predicted"/>
<gene>
    <name evidence="3" type="ORF">K7472_11870</name>
</gene>
<dbReference type="Proteomes" id="UP001198565">
    <property type="component" value="Unassembled WGS sequence"/>
</dbReference>
<evidence type="ECO:0000256" key="1">
    <source>
        <dbReference type="SAM" id="MobiDB-lite"/>
    </source>
</evidence>
<accession>A0ABS7QUR7</accession>
<comment type="caution">
    <text evidence="3">The sequence shown here is derived from an EMBL/GenBank/DDBJ whole genome shotgun (WGS) entry which is preliminary data.</text>
</comment>
<keyword evidence="2" id="KW-0812">Transmembrane</keyword>
<feature type="compositionally biased region" description="Pro residues" evidence="1">
    <location>
        <begin position="82"/>
        <end position="91"/>
    </location>
</feature>
<keyword evidence="2" id="KW-1133">Transmembrane helix</keyword>
<organism evidence="3 4">
    <name type="scientific">Streptantibioticus parmotrematis</name>
    <dbReference type="NCBI Taxonomy" id="2873249"/>
    <lineage>
        <taxon>Bacteria</taxon>
        <taxon>Bacillati</taxon>
        <taxon>Actinomycetota</taxon>
        <taxon>Actinomycetes</taxon>
        <taxon>Kitasatosporales</taxon>
        <taxon>Streptomycetaceae</taxon>
        <taxon>Streptantibioticus</taxon>
    </lineage>
</organism>
<evidence type="ECO:0000313" key="3">
    <source>
        <dbReference type="EMBL" id="MBY8885542.1"/>
    </source>
</evidence>
<keyword evidence="4" id="KW-1185">Reference proteome</keyword>
<protein>
    <submittedName>
        <fullName evidence="3">DUF6479 family protein</fullName>
    </submittedName>
</protein>